<feature type="binding site" evidence="9">
    <location>
        <position position="37"/>
    </location>
    <ligand>
        <name>ATP</name>
        <dbReference type="ChEBI" id="CHEBI:30616"/>
    </ligand>
</feature>
<keyword evidence="6 9" id="KW-0067">ATP-binding</keyword>
<evidence type="ECO:0000256" key="5">
    <source>
        <dbReference type="ARBA" id="ARBA00022777"/>
    </source>
</evidence>
<comment type="caution">
    <text evidence="12">The sequence shown here is derived from an EMBL/GenBank/DDBJ whole genome shotgun (WGS) entry which is preliminary data.</text>
</comment>
<dbReference type="PANTHER" id="PTHR43895">
    <property type="entry name" value="CALCIUM/CALMODULIN-DEPENDENT PROTEIN KINASE KINASE-RELATED"/>
    <property type="match status" value="1"/>
</dbReference>
<evidence type="ECO:0000256" key="4">
    <source>
        <dbReference type="ARBA" id="ARBA00022741"/>
    </source>
</evidence>
<dbReference type="PROSITE" id="PS50011">
    <property type="entry name" value="PROTEIN_KINASE_DOM"/>
    <property type="match status" value="1"/>
</dbReference>
<dbReference type="EC" id="2.7.11.1" evidence="1"/>
<comment type="catalytic activity">
    <reaction evidence="8">
        <text>L-seryl-[protein] + ATP = O-phospho-L-seryl-[protein] + ADP + H(+)</text>
        <dbReference type="Rhea" id="RHEA:17989"/>
        <dbReference type="Rhea" id="RHEA-COMP:9863"/>
        <dbReference type="Rhea" id="RHEA-COMP:11604"/>
        <dbReference type="ChEBI" id="CHEBI:15378"/>
        <dbReference type="ChEBI" id="CHEBI:29999"/>
        <dbReference type="ChEBI" id="CHEBI:30616"/>
        <dbReference type="ChEBI" id="CHEBI:83421"/>
        <dbReference type="ChEBI" id="CHEBI:456216"/>
        <dbReference type="EC" id="2.7.11.1"/>
    </reaction>
</comment>
<comment type="catalytic activity">
    <reaction evidence="7">
        <text>L-threonyl-[protein] + ATP = O-phospho-L-threonyl-[protein] + ADP + H(+)</text>
        <dbReference type="Rhea" id="RHEA:46608"/>
        <dbReference type="Rhea" id="RHEA-COMP:11060"/>
        <dbReference type="Rhea" id="RHEA-COMP:11605"/>
        <dbReference type="ChEBI" id="CHEBI:15378"/>
        <dbReference type="ChEBI" id="CHEBI:30013"/>
        <dbReference type="ChEBI" id="CHEBI:30616"/>
        <dbReference type="ChEBI" id="CHEBI:61977"/>
        <dbReference type="ChEBI" id="CHEBI:456216"/>
        <dbReference type="EC" id="2.7.11.1"/>
    </reaction>
</comment>
<dbReference type="PROSITE" id="PS00107">
    <property type="entry name" value="PROTEIN_KINASE_ATP"/>
    <property type="match status" value="1"/>
</dbReference>
<evidence type="ECO:0000256" key="8">
    <source>
        <dbReference type="ARBA" id="ARBA00048679"/>
    </source>
</evidence>
<evidence type="ECO:0000313" key="12">
    <source>
        <dbReference type="EMBL" id="KAK8887369.1"/>
    </source>
</evidence>
<proteinExistence type="predicted"/>
<reference evidence="12 13" key="1">
    <citation type="submission" date="2024-04" db="EMBL/GenBank/DDBJ databases">
        <title>Tritrichomonas musculus Genome.</title>
        <authorList>
            <person name="Alves-Ferreira E."/>
            <person name="Grigg M."/>
            <person name="Lorenzi H."/>
            <person name="Galac M."/>
        </authorList>
    </citation>
    <scope>NUCLEOTIDE SEQUENCE [LARGE SCALE GENOMIC DNA]</scope>
    <source>
        <strain evidence="12 13">EAF2021</strain>
    </source>
</reference>
<dbReference type="Gene3D" id="1.10.510.10">
    <property type="entry name" value="Transferase(Phosphotransferase) domain 1"/>
    <property type="match status" value="1"/>
</dbReference>
<evidence type="ECO:0000256" key="10">
    <source>
        <dbReference type="SAM" id="MobiDB-lite"/>
    </source>
</evidence>
<dbReference type="Gene3D" id="3.30.310.80">
    <property type="entry name" value="Kinase associated domain 1, KA1"/>
    <property type="match status" value="1"/>
</dbReference>
<name>A0ABR2K8C8_9EUKA</name>
<keyword evidence="5" id="KW-0418">Kinase</keyword>
<dbReference type="PANTHER" id="PTHR43895:SF32">
    <property type="entry name" value="SERINE_THREONINE-PROTEIN KINASE CHK1"/>
    <property type="match status" value="1"/>
</dbReference>
<evidence type="ECO:0000256" key="6">
    <source>
        <dbReference type="ARBA" id="ARBA00022840"/>
    </source>
</evidence>
<keyword evidence="4 9" id="KW-0547">Nucleotide-binding</keyword>
<sequence length="411" mass="45907">MVKTVGDYKLLKTLGEGSFSKVKSAVHVPTGKVYAIKIIDMNLVKENNMDKQLEREIKVMKIMNHPNLIKLHAVLHSPKNYFLVLDLAEGGELFNKLAQDGPLPEAAARSYFQQLIDALDYMHKHNTIHRDLKPENLLLDSEGNLKIADFGLSIMANSTSELLKTRCGTPNYVAPEIFCANGYVGPPADLWSAGVILFVMLAAALPFDAPTLPELARQIMKVQITYPKSFPPGAVNLMKHIIVAAPEERYTIEQIRNDPWFKVNYKPRVAGKDNEAFPDAEVTESKKEEEPQEDDTINAFELIAKMSGVDMGRLVDHNIPVNASTTISTNKPVQDIQSILTKTLTQLHAEIHSKEGNKSIKAIVPIANNQVILRIDISNVTGDTHIVEFCRLKGQQFDFLRVYRTLKSKLA</sequence>
<dbReference type="SMART" id="SM00220">
    <property type="entry name" value="S_TKc"/>
    <property type="match status" value="1"/>
</dbReference>
<evidence type="ECO:0000256" key="7">
    <source>
        <dbReference type="ARBA" id="ARBA00047899"/>
    </source>
</evidence>
<evidence type="ECO:0000313" key="13">
    <source>
        <dbReference type="Proteomes" id="UP001470230"/>
    </source>
</evidence>
<evidence type="ECO:0000256" key="3">
    <source>
        <dbReference type="ARBA" id="ARBA00022679"/>
    </source>
</evidence>
<feature type="region of interest" description="Disordered" evidence="10">
    <location>
        <begin position="274"/>
        <end position="294"/>
    </location>
</feature>
<evidence type="ECO:0000256" key="2">
    <source>
        <dbReference type="ARBA" id="ARBA00022527"/>
    </source>
</evidence>
<keyword evidence="2" id="KW-0723">Serine/threonine-protein kinase</keyword>
<dbReference type="Proteomes" id="UP001470230">
    <property type="component" value="Unassembled WGS sequence"/>
</dbReference>
<dbReference type="Pfam" id="PF00069">
    <property type="entry name" value="Pkinase"/>
    <property type="match status" value="1"/>
</dbReference>
<gene>
    <name evidence="12" type="ORF">M9Y10_038409</name>
</gene>
<evidence type="ECO:0000256" key="9">
    <source>
        <dbReference type="PROSITE-ProRule" id="PRU10141"/>
    </source>
</evidence>
<dbReference type="InterPro" id="IPR011009">
    <property type="entry name" value="Kinase-like_dom_sf"/>
</dbReference>
<evidence type="ECO:0000256" key="1">
    <source>
        <dbReference type="ARBA" id="ARBA00012513"/>
    </source>
</evidence>
<accession>A0ABR2K8C8</accession>
<evidence type="ECO:0000259" key="11">
    <source>
        <dbReference type="PROSITE" id="PS50011"/>
    </source>
</evidence>
<keyword evidence="3" id="KW-0808">Transferase</keyword>
<protein>
    <recommendedName>
        <fullName evidence="1">non-specific serine/threonine protein kinase</fullName>
        <ecNumber evidence="1">2.7.11.1</ecNumber>
    </recommendedName>
</protein>
<organism evidence="12 13">
    <name type="scientific">Tritrichomonas musculus</name>
    <dbReference type="NCBI Taxonomy" id="1915356"/>
    <lineage>
        <taxon>Eukaryota</taxon>
        <taxon>Metamonada</taxon>
        <taxon>Parabasalia</taxon>
        <taxon>Tritrichomonadida</taxon>
        <taxon>Tritrichomonadidae</taxon>
        <taxon>Tritrichomonas</taxon>
    </lineage>
</organism>
<dbReference type="InterPro" id="IPR000719">
    <property type="entry name" value="Prot_kinase_dom"/>
</dbReference>
<dbReference type="Gene3D" id="3.30.200.20">
    <property type="entry name" value="Phosphorylase Kinase, domain 1"/>
    <property type="match status" value="1"/>
</dbReference>
<keyword evidence="13" id="KW-1185">Reference proteome</keyword>
<dbReference type="SUPFAM" id="SSF56112">
    <property type="entry name" value="Protein kinase-like (PK-like)"/>
    <property type="match status" value="1"/>
</dbReference>
<feature type="domain" description="Protein kinase" evidence="11">
    <location>
        <begin position="8"/>
        <end position="261"/>
    </location>
</feature>
<dbReference type="EMBL" id="JAPFFF010000006">
    <property type="protein sequence ID" value="KAK8887369.1"/>
    <property type="molecule type" value="Genomic_DNA"/>
</dbReference>
<dbReference type="InterPro" id="IPR017441">
    <property type="entry name" value="Protein_kinase_ATP_BS"/>
</dbReference>